<dbReference type="EMBL" id="BAABFT010000001">
    <property type="protein sequence ID" value="GAA4307956.1"/>
    <property type="molecule type" value="Genomic_DNA"/>
</dbReference>
<evidence type="ECO:0000313" key="2">
    <source>
        <dbReference type="Proteomes" id="UP001500582"/>
    </source>
</evidence>
<reference evidence="2" key="1">
    <citation type="journal article" date="2019" name="Int. J. Syst. Evol. Microbiol.">
        <title>The Global Catalogue of Microorganisms (GCM) 10K type strain sequencing project: providing services to taxonomists for standard genome sequencing and annotation.</title>
        <authorList>
            <consortium name="The Broad Institute Genomics Platform"/>
            <consortium name="The Broad Institute Genome Sequencing Center for Infectious Disease"/>
            <person name="Wu L."/>
            <person name="Ma J."/>
        </authorList>
    </citation>
    <scope>NUCLEOTIDE SEQUENCE [LARGE SCALE GENOMIC DNA]</scope>
    <source>
        <strain evidence="2">JCM 17705</strain>
    </source>
</reference>
<sequence length="86" mass="10167">MITIYFPADSKEISGWKDRLDNIFLKYQLIEEPDITQPRLTDDEKQAEGVAAIEAYMESMEQLVQGWYEDRCDRYDFDPDQSKLLP</sequence>
<comment type="caution">
    <text evidence="1">The sequence shown here is derived from an EMBL/GenBank/DDBJ whole genome shotgun (WGS) entry which is preliminary data.</text>
</comment>
<protein>
    <submittedName>
        <fullName evidence="1">Uncharacterized protein</fullName>
    </submittedName>
</protein>
<accession>A0ABP8FNT1</accession>
<organism evidence="1 2">
    <name type="scientific">Mucilaginibacter gynuensis</name>
    <dbReference type="NCBI Taxonomy" id="1302236"/>
    <lineage>
        <taxon>Bacteria</taxon>
        <taxon>Pseudomonadati</taxon>
        <taxon>Bacteroidota</taxon>
        <taxon>Sphingobacteriia</taxon>
        <taxon>Sphingobacteriales</taxon>
        <taxon>Sphingobacteriaceae</taxon>
        <taxon>Mucilaginibacter</taxon>
    </lineage>
</organism>
<dbReference type="Proteomes" id="UP001500582">
    <property type="component" value="Unassembled WGS sequence"/>
</dbReference>
<name>A0ABP8FNT1_9SPHI</name>
<proteinExistence type="predicted"/>
<evidence type="ECO:0000313" key="1">
    <source>
        <dbReference type="EMBL" id="GAA4307956.1"/>
    </source>
</evidence>
<keyword evidence="2" id="KW-1185">Reference proteome</keyword>
<gene>
    <name evidence="1" type="ORF">GCM10023149_01660</name>
</gene>
<dbReference type="RefSeq" id="WP_345209075.1">
    <property type="nucleotide sequence ID" value="NZ_BAABFT010000001.1"/>
</dbReference>